<dbReference type="PANTHER" id="PTHR43711:SF26">
    <property type="entry name" value="SENSOR HISTIDINE KINASE RCSC"/>
    <property type="match status" value="1"/>
</dbReference>
<feature type="domain" description="HAMP" evidence="11">
    <location>
        <begin position="91"/>
        <end position="143"/>
    </location>
</feature>
<dbReference type="PROSITE" id="PS50885">
    <property type="entry name" value="HAMP"/>
    <property type="match status" value="1"/>
</dbReference>
<dbReference type="Gene3D" id="6.10.340.10">
    <property type="match status" value="1"/>
</dbReference>
<dbReference type="CDD" id="cd06225">
    <property type="entry name" value="HAMP"/>
    <property type="match status" value="1"/>
</dbReference>
<dbReference type="SMART" id="SM00388">
    <property type="entry name" value="HisKA"/>
    <property type="match status" value="1"/>
</dbReference>
<dbReference type="InterPro" id="IPR050736">
    <property type="entry name" value="Sensor_HK_Regulatory"/>
</dbReference>
<dbReference type="Gene3D" id="1.10.287.130">
    <property type="match status" value="1"/>
</dbReference>
<dbReference type="PANTHER" id="PTHR43711">
    <property type="entry name" value="TWO-COMPONENT HISTIDINE KINASE"/>
    <property type="match status" value="1"/>
</dbReference>
<protein>
    <recommendedName>
        <fullName evidence="3">histidine kinase</fullName>
        <ecNumber evidence="3">2.7.13.3</ecNumber>
    </recommendedName>
</protein>
<keyword evidence="9" id="KW-1133">Transmembrane helix</keyword>
<reference evidence="12" key="1">
    <citation type="submission" date="2020-10" db="EMBL/GenBank/DDBJ databases">
        <authorList>
            <person name="Gilroy R."/>
        </authorList>
    </citation>
    <scope>NUCLEOTIDE SEQUENCE</scope>
    <source>
        <strain evidence="12">2830</strain>
    </source>
</reference>
<organism evidence="12 13">
    <name type="scientific">Candidatus Avidehalobacter gallistercoris</name>
    <dbReference type="NCBI Taxonomy" id="2840694"/>
    <lineage>
        <taxon>Bacteria</taxon>
        <taxon>Bacillati</taxon>
        <taxon>Bacillota</taxon>
        <taxon>Clostridia</taxon>
        <taxon>Eubacteriales</taxon>
        <taxon>Peptococcaceae</taxon>
        <taxon>Peptococcaceae incertae sedis</taxon>
        <taxon>Candidatus Avidehalobacter</taxon>
    </lineage>
</organism>
<dbReference type="InterPro" id="IPR004358">
    <property type="entry name" value="Sig_transdc_His_kin-like_C"/>
</dbReference>
<evidence type="ECO:0000256" key="3">
    <source>
        <dbReference type="ARBA" id="ARBA00012438"/>
    </source>
</evidence>
<dbReference type="SUPFAM" id="SSF158472">
    <property type="entry name" value="HAMP domain-like"/>
    <property type="match status" value="1"/>
</dbReference>
<dbReference type="CDD" id="cd00082">
    <property type="entry name" value="HisKA"/>
    <property type="match status" value="1"/>
</dbReference>
<comment type="subcellular location">
    <subcellularLocation>
        <location evidence="2">Membrane</location>
    </subcellularLocation>
</comment>
<evidence type="ECO:0000256" key="8">
    <source>
        <dbReference type="ARBA" id="ARBA00023136"/>
    </source>
</evidence>
<dbReference type="InterPro" id="IPR036097">
    <property type="entry name" value="HisK_dim/P_sf"/>
</dbReference>
<evidence type="ECO:0000259" key="10">
    <source>
        <dbReference type="PROSITE" id="PS50109"/>
    </source>
</evidence>
<keyword evidence="6 12" id="KW-0418">Kinase</keyword>
<dbReference type="InterPro" id="IPR003594">
    <property type="entry name" value="HATPase_dom"/>
</dbReference>
<dbReference type="EMBL" id="DVMH01000034">
    <property type="protein sequence ID" value="HIU10946.1"/>
    <property type="molecule type" value="Genomic_DNA"/>
</dbReference>
<dbReference type="GO" id="GO:0000155">
    <property type="term" value="F:phosphorelay sensor kinase activity"/>
    <property type="evidence" value="ECO:0007669"/>
    <property type="project" value="InterPro"/>
</dbReference>
<dbReference type="SUPFAM" id="SSF47384">
    <property type="entry name" value="Homodimeric domain of signal transducing histidine kinase"/>
    <property type="match status" value="1"/>
</dbReference>
<dbReference type="InterPro" id="IPR036890">
    <property type="entry name" value="HATPase_C_sf"/>
</dbReference>
<keyword evidence="8 9" id="KW-0472">Membrane</keyword>
<keyword evidence="4" id="KW-0597">Phosphoprotein</keyword>
<dbReference type="InterPro" id="IPR005467">
    <property type="entry name" value="His_kinase_dom"/>
</dbReference>
<dbReference type="FunFam" id="1.10.287.130:FF:000001">
    <property type="entry name" value="Two-component sensor histidine kinase"/>
    <property type="match status" value="1"/>
</dbReference>
<keyword evidence="7" id="KW-0902">Two-component regulatory system</keyword>
<feature type="domain" description="Histidine kinase" evidence="10">
    <location>
        <begin position="151"/>
        <end position="364"/>
    </location>
</feature>
<dbReference type="GO" id="GO:0016020">
    <property type="term" value="C:membrane"/>
    <property type="evidence" value="ECO:0007669"/>
    <property type="project" value="UniProtKB-SubCell"/>
</dbReference>
<evidence type="ECO:0000256" key="9">
    <source>
        <dbReference type="SAM" id="Phobius"/>
    </source>
</evidence>
<name>A0A9D1HMA2_9FIRM</name>
<dbReference type="SMART" id="SM00387">
    <property type="entry name" value="HATPase_c"/>
    <property type="match status" value="1"/>
</dbReference>
<dbReference type="SMART" id="SM00304">
    <property type="entry name" value="HAMP"/>
    <property type="match status" value="1"/>
</dbReference>
<evidence type="ECO:0000256" key="5">
    <source>
        <dbReference type="ARBA" id="ARBA00022679"/>
    </source>
</evidence>
<evidence type="ECO:0000313" key="12">
    <source>
        <dbReference type="EMBL" id="HIU10946.1"/>
    </source>
</evidence>
<evidence type="ECO:0000256" key="6">
    <source>
        <dbReference type="ARBA" id="ARBA00022777"/>
    </source>
</evidence>
<feature type="transmembrane region" description="Helical" evidence="9">
    <location>
        <begin position="33"/>
        <end position="54"/>
    </location>
</feature>
<dbReference type="CDD" id="cd00075">
    <property type="entry name" value="HATPase"/>
    <property type="match status" value="1"/>
</dbReference>
<evidence type="ECO:0000256" key="7">
    <source>
        <dbReference type="ARBA" id="ARBA00023012"/>
    </source>
</evidence>
<evidence type="ECO:0000256" key="4">
    <source>
        <dbReference type="ARBA" id="ARBA00022553"/>
    </source>
</evidence>
<dbReference type="EC" id="2.7.13.3" evidence="3"/>
<evidence type="ECO:0000256" key="1">
    <source>
        <dbReference type="ARBA" id="ARBA00000085"/>
    </source>
</evidence>
<proteinExistence type="predicted"/>
<dbReference type="Pfam" id="PF02518">
    <property type="entry name" value="HATPase_c"/>
    <property type="match status" value="1"/>
</dbReference>
<sequence>MTPPHDDKRARHVTKMLAKGGIAIKLSIYLRTLLLVFSLSFSLLLILFCIIYLADSHGWIQSKENAGLVMFIAVLLGGMTTSLIMTFFINRLAIMPLRQILNVINQVGQGNFDVRIKTNDLREIGLFAANINQMIESLGKLEMLRNDFIANVSHEFKTPLASIQGCAALLQNEDLTPEERHRYAGLVYSSAKRLSTLASNILELSKMEHGEVQVNKTEFMLDEHLRQALLLLQSDWQQKQLDLNLELPEVKYYGSDELLMQVWVNLLGNAIKFSPPGGRISVILEKLPSAVAVTISDEGVGIAEADQRLIFEKFYQSDTSHKTEGNGLGLAIVRQIITLLGADISVVSSPGVGSAFTVILPVEIPAKKATA</sequence>
<dbReference type="Gene3D" id="3.30.565.10">
    <property type="entry name" value="Histidine kinase-like ATPase, C-terminal domain"/>
    <property type="match status" value="1"/>
</dbReference>
<feature type="transmembrane region" description="Helical" evidence="9">
    <location>
        <begin position="66"/>
        <end position="89"/>
    </location>
</feature>
<dbReference type="InterPro" id="IPR003660">
    <property type="entry name" value="HAMP_dom"/>
</dbReference>
<evidence type="ECO:0000259" key="11">
    <source>
        <dbReference type="PROSITE" id="PS50885"/>
    </source>
</evidence>
<comment type="catalytic activity">
    <reaction evidence="1">
        <text>ATP + protein L-histidine = ADP + protein N-phospho-L-histidine.</text>
        <dbReference type="EC" id="2.7.13.3"/>
    </reaction>
</comment>
<dbReference type="Pfam" id="PF00512">
    <property type="entry name" value="HisKA"/>
    <property type="match status" value="1"/>
</dbReference>
<dbReference type="Proteomes" id="UP000824124">
    <property type="component" value="Unassembled WGS sequence"/>
</dbReference>
<dbReference type="Pfam" id="PF00672">
    <property type="entry name" value="HAMP"/>
    <property type="match status" value="1"/>
</dbReference>
<keyword evidence="9" id="KW-0812">Transmembrane</keyword>
<dbReference type="PROSITE" id="PS50109">
    <property type="entry name" value="HIS_KIN"/>
    <property type="match status" value="1"/>
</dbReference>
<reference evidence="12" key="2">
    <citation type="journal article" date="2021" name="PeerJ">
        <title>Extensive microbial diversity within the chicken gut microbiome revealed by metagenomics and culture.</title>
        <authorList>
            <person name="Gilroy R."/>
            <person name="Ravi A."/>
            <person name="Getino M."/>
            <person name="Pursley I."/>
            <person name="Horton D.L."/>
            <person name="Alikhan N.F."/>
            <person name="Baker D."/>
            <person name="Gharbi K."/>
            <person name="Hall N."/>
            <person name="Watson M."/>
            <person name="Adriaenssens E.M."/>
            <person name="Foster-Nyarko E."/>
            <person name="Jarju S."/>
            <person name="Secka A."/>
            <person name="Antonio M."/>
            <person name="Oren A."/>
            <person name="Chaudhuri R.R."/>
            <person name="La Ragione R."/>
            <person name="Hildebrand F."/>
            <person name="Pallen M.J."/>
        </authorList>
    </citation>
    <scope>NUCLEOTIDE SEQUENCE</scope>
    <source>
        <strain evidence="12">2830</strain>
    </source>
</reference>
<dbReference type="InterPro" id="IPR003661">
    <property type="entry name" value="HisK_dim/P_dom"/>
</dbReference>
<comment type="caution">
    <text evidence="12">The sequence shown here is derived from an EMBL/GenBank/DDBJ whole genome shotgun (WGS) entry which is preliminary data.</text>
</comment>
<gene>
    <name evidence="12" type="ORF">IAB00_06900</name>
</gene>
<evidence type="ECO:0000313" key="13">
    <source>
        <dbReference type="Proteomes" id="UP000824124"/>
    </source>
</evidence>
<keyword evidence="5" id="KW-0808">Transferase</keyword>
<dbReference type="FunFam" id="3.30.565.10:FF:000006">
    <property type="entry name" value="Sensor histidine kinase WalK"/>
    <property type="match status" value="1"/>
</dbReference>
<dbReference type="SUPFAM" id="SSF55874">
    <property type="entry name" value="ATPase domain of HSP90 chaperone/DNA topoisomerase II/histidine kinase"/>
    <property type="match status" value="1"/>
</dbReference>
<evidence type="ECO:0000256" key="2">
    <source>
        <dbReference type="ARBA" id="ARBA00004370"/>
    </source>
</evidence>
<accession>A0A9D1HMA2</accession>
<dbReference type="PRINTS" id="PR00344">
    <property type="entry name" value="BCTRLSENSOR"/>
</dbReference>
<dbReference type="AlphaFoldDB" id="A0A9D1HMA2"/>